<dbReference type="AlphaFoldDB" id="A0A1X3DG58"/>
<dbReference type="UniPathway" id="UPA00034">
    <property type="reaction ID" value="UER00025"/>
</dbReference>
<feature type="binding site" evidence="9">
    <location>
        <position position="164"/>
    </location>
    <ligand>
        <name>substrate</name>
    </ligand>
</feature>
<dbReference type="NCBIfam" id="TIGR00652">
    <property type="entry name" value="DapF"/>
    <property type="match status" value="1"/>
</dbReference>
<feature type="binding site" evidence="9">
    <location>
        <position position="197"/>
    </location>
    <ligand>
        <name>substrate</name>
    </ligand>
</feature>
<dbReference type="OrthoDB" id="9805408at2"/>
<dbReference type="GeneID" id="94580707"/>
<keyword evidence="7 9" id="KW-0413">Isomerase</keyword>
<reference evidence="12" key="1">
    <citation type="submission" date="2017-01" db="EMBL/GenBank/DDBJ databases">
        <authorList>
            <person name="Wolfgang W.J."/>
            <person name="Cole J."/>
            <person name="Wroblewski D."/>
            <person name="Mcginnis J."/>
            <person name="Musser K.A."/>
        </authorList>
    </citation>
    <scope>NUCLEOTIDE SEQUENCE [LARGE SCALE GENOMIC DNA]</scope>
    <source>
        <strain evidence="12">DSM 19151</strain>
    </source>
</reference>
<evidence type="ECO:0000256" key="9">
    <source>
        <dbReference type="HAMAP-Rule" id="MF_00197"/>
    </source>
</evidence>
<dbReference type="GO" id="GO:0005829">
    <property type="term" value="C:cytosol"/>
    <property type="evidence" value="ECO:0007669"/>
    <property type="project" value="TreeGrafter"/>
</dbReference>
<feature type="active site" evidence="10">
    <location>
        <position position="76"/>
    </location>
</feature>
<dbReference type="PROSITE" id="PS01326">
    <property type="entry name" value="DAP_EPIMERASE"/>
    <property type="match status" value="1"/>
</dbReference>
<dbReference type="HAMAP" id="MF_00197">
    <property type="entry name" value="DAP_epimerase"/>
    <property type="match status" value="1"/>
</dbReference>
<protein>
    <recommendedName>
        <fullName evidence="3 9">Diaminopimelate epimerase</fullName>
        <shortName evidence="9">DAP epimerase</shortName>
        <ecNumber evidence="3 9">5.1.1.7</ecNumber>
    </recommendedName>
    <alternativeName>
        <fullName evidence="9">PLP-independent amino acid racemase</fullName>
    </alternativeName>
</protein>
<dbReference type="Proteomes" id="UP000193118">
    <property type="component" value="Unassembled WGS sequence"/>
</dbReference>
<evidence type="ECO:0000256" key="3">
    <source>
        <dbReference type="ARBA" id="ARBA00013080"/>
    </source>
</evidence>
<dbReference type="STRING" id="194197.BWD09_00125"/>
<evidence type="ECO:0000256" key="10">
    <source>
        <dbReference type="PROSITE-ProRule" id="PRU10125"/>
    </source>
</evidence>
<feature type="binding site" evidence="9">
    <location>
        <begin position="77"/>
        <end position="78"/>
    </location>
    <ligand>
        <name>substrate</name>
    </ligand>
</feature>
<dbReference type="FunFam" id="3.10.310.10:FF:000004">
    <property type="entry name" value="Diaminopimelate epimerase"/>
    <property type="match status" value="1"/>
</dbReference>
<comment type="subcellular location">
    <subcellularLocation>
        <location evidence="9">Cytoplasm</location>
    </subcellularLocation>
</comment>
<feature type="binding site" evidence="9">
    <location>
        <begin position="225"/>
        <end position="226"/>
    </location>
    <ligand>
        <name>substrate</name>
    </ligand>
</feature>
<feature type="active site" description="Proton acceptor" evidence="9">
    <location>
        <position position="224"/>
    </location>
</feature>
<sequence>MKTLKFTKMHGLGNDFMVIDGISQPFEPENAPLTKWADRHTGVGFDQLLLVEKAHSDAVDFRYRIFNADGSEVEQCGNGARCFVRFVVDKGLTDKQEIVVETARGIILPRLAENGLVSVNMGKPHFMPSEIPFIPAAGEAADALTHIILVGLESVPVSCVSMGNPHAVIVVDSVETAPVEQWGEAIESHEQFPERVNVGFMEVVDSGHIRLRVYERGAGETQACGTGACAAAVAGVRLGLLEAGKQVRVSLPGGDLYISWQNGADVMMTGPVETVFEGELQY</sequence>
<comment type="caution">
    <text evidence="11">The sequence shown here is derived from an EMBL/GenBank/DDBJ whole genome shotgun (WGS) entry which is preliminary data.</text>
</comment>
<evidence type="ECO:0000256" key="2">
    <source>
        <dbReference type="ARBA" id="ARBA00010219"/>
    </source>
</evidence>
<feature type="binding site" evidence="9">
    <location>
        <begin position="215"/>
        <end position="216"/>
    </location>
    <ligand>
        <name>substrate</name>
    </ligand>
</feature>
<dbReference type="PANTHER" id="PTHR31689:SF0">
    <property type="entry name" value="DIAMINOPIMELATE EPIMERASE"/>
    <property type="match status" value="1"/>
</dbReference>
<organism evidence="11 12">
    <name type="scientific">Neisseria dentiae</name>
    <dbReference type="NCBI Taxonomy" id="194197"/>
    <lineage>
        <taxon>Bacteria</taxon>
        <taxon>Pseudomonadati</taxon>
        <taxon>Pseudomonadota</taxon>
        <taxon>Betaproteobacteria</taxon>
        <taxon>Neisseriales</taxon>
        <taxon>Neisseriaceae</taxon>
        <taxon>Neisseria</taxon>
    </lineage>
</organism>
<evidence type="ECO:0000256" key="4">
    <source>
        <dbReference type="ARBA" id="ARBA00022490"/>
    </source>
</evidence>
<evidence type="ECO:0000313" key="12">
    <source>
        <dbReference type="Proteomes" id="UP000193118"/>
    </source>
</evidence>
<dbReference type="SUPFAM" id="SSF54506">
    <property type="entry name" value="Diaminopimelate epimerase-like"/>
    <property type="match status" value="1"/>
</dbReference>
<dbReference type="Pfam" id="PF01678">
    <property type="entry name" value="DAP_epimerase"/>
    <property type="match status" value="2"/>
</dbReference>
<keyword evidence="4 9" id="KW-0963">Cytoplasm</keyword>
<evidence type="ECO:0000256" key="7">
    <source>
        <dbReference type="ARBA" id="ARBA00023235"/>
    </source>
</evidence>
<evidence type="ECO:0000256" key="8">
    <source>
        <dbReference type="ARBA" id="ARBA00051712"/>
    </source>
</evidence>
<evidence type="ECO:0000256" key="6">
    <source>
        <dbReference type="ARBA" id="ARBA00023154"/>
    </source>
</evidence>
<feature type="binding site" evidence="9">
    <location>
        <position position="67"/>
    </location>
    <ligand>
        <name>substrate</name>
    </ligand>
</feature>
<dbReference type="EMBL" id="MTBO01000001">
    <property type="protein sequence ID" value="OSI18913.1"/>
    <property type="molecule type" value="Genomic_DNA"/>
</dbReference>
<dbReference type="FunFam" id="3.10.310.10:FF:000001">
    <property type="entry name" value="Diaminopimelate epimerase"/>
    <property type="match status" value="1"/>
</dbReference>
<name>A0A1X3DG58_9NEIS</name>
<proteinExistence type="inferred from homology"/>
<dbReference type="InterPro" id="IPR018510">
    <property type="entry name" value="DAP_epimerase_AS"/>
</dbReference>
<dbReference type="GO" id="GO:0009089">
    <property type="term" value="P:lysine biosynthetic process via diaminopimelate"/>
    <property type="evidence" value="ECO:0007669"/>
    <property type="project" value="UniProtKB-UniRule"/>
</dbReference>
<evidence type="ECO:0000256" key="1">
    <source>
        <dbReference type="ARBA" id="ARBA00005196"/>
    </source>
</evidence>
<keyword evidence="5 9" id="KW-0028">Amino-acid biosynthesis</keyword>
<dbReference type="GO" id="GO:0008837">
    <property type="term" value="F:diaminopimelate epimerase activity"/>
    <property type="evidence" value="ECO:0007669"/>
    <property type="project" value="UniProtKB-UniRule"/>
</dbReference>
<comment type="similarity">
    <text evidence="2 9">Belongs to the diaminopimelate epimerase family.</text>
</comment>
<comment type="pathway">
    <text evidence="1 9">Amino-acid biosynthesis; L-lysine biosynthesis via DAP pathway; DL-2,6-diaminopimelate from LL-2,6-diaminopimelate: step 1/1.</text>
</comment>
<comment type="catalytic activity">
    <reaction evidence="8 9">
        <text>(2S,6S)-2,6-diaminopimelate = meso-2,6-diaminopimelate</text>
        <dbReference type="Rhea" id="RHEA:15393"/>
        <dbReference type="ChEBI" id="CHEBI:57609"/>
        <dbReference type="ChEBI" id="CHEBI:57791"/>
        <dbReference type="EC" id="5.1.1.7"/>
    </reaction>
</comment>
<keyword evidence="12" id="KW-1185">Reference proteome</keyword>
<comment type="function">
    <text evidence="9">Catalyzes the stereoinversion of LL-2,6-diaminopimelate (L,L-DAP) to meso-diaminopimelate (meso-DAP), a precursor of L-lysine and an essential component of the bacterial peptidoglycan.</text>
</comment>
<evidence type="ECO:0000256" key="5">
    <source>
        <dbReference type="ARBA" id="ARBA00022605"/>
    </source>
</evidence>
<keyword evidence="6 9" id="KW-0457">Lysine biosynthesis</keyword>
<evidence type="ECO:0000313" key="11">
    <source>
        <dbReference type="EMBL" id="OSI18913.1"/>
    </source>
</evidence>
<accession>A0A1X3DG58</accession>
<dbReference type="PANTHER" id="PTHR31689">
    <property type="entry name" value="DIAMINOPIMELATE EPIMERASE, CHLOROPLASTIC"/>
    <property type="match status" value="1"/>
</dbReference>
<feature type="site" description="Could be important to modulate the pK values of the two catalytic cysteine residues" evidence="9">
    <location>
        <position position="215"/>
    </location>
</feature>
<feature type="binding site" evidence="9">
    <location>
        <position position="47"/>
    </location>
    <ligand>
        <name>substrate</name>
    </ligand>
</feature>
<comment type="subunit">
    <text evidence="9">Homodimer.</text>
</comment>
<dbReference type="RefSeq" id="WP_085364728.1">
    <property type="nucleotide sequence ID" value="NZ_CAUJPZ010000009.1"/>
</dbReference>
<feature type="binding site" evidence="9">
    <location>
        <position position="14"/>
    </location>
    <ligand>
        <name>substrate</name>
    </ligand>
</feature>
<dbReference type="Gene3D" id="3.10.310.10">
    <property type="entry name" value="Diaminopimelate Epimerase, Chain A, domain 1"/>
    <property type="match status" value="2"/>
</dbReference>
<gene>
    <name evidence="9" type="primary">dapF</name>
    <name evidence="11" type="ORF">BWD09_00125</name>
</gene>
<feature type="site" description="Could be important to modulate the pK values of the two catalytic cysteine residues" evidence="9">
    <location>
        <position position="166"/>
    </location>
</feature>
<dbReference type="EC" id="5.1.1.7" evidence="3 9"/>
<dbReference type="InterPro" id="IPR001653">
    <property type="entry name" value="DAP_epimerase_DapF"/>
</dbReference>
<feature type="active site" description="Proton donor" evidence="9">
    <location>
        <position position="76"/>
    </location>
</feature>